<dbReference type="GO" id="GO:0016020">
    <property type="term" value="C:membrane"/>
    <property type="evidence" value="ECO:0007669"/>
    <property type="project" value="UniProtKB-SubCell"/>
</dbReference>
<feature type="transmembrane region" description="Helical" evidence="6">
    <location>
        <begin position="7"/>
        <end position="28"/>
    </location>
</feature>
<evidence type="ECO:0000256" key="3">
    <source>
        <dbReference type="ARBA" id="ARBA00022692"/>
    </source>
</evidence>
<accession>A0A8K0ID20</accession>
<dbReference type="PANTHER" id="PTHR31218">
    <property type="entry name" value="WAT1-RELATED PROTEIN"/>
    <property type="match status" value="1"/>
</dbReference>
<keyword evidence="3 6" id="KW-0812">Transmembrane</keyword>
<protein>
    <recommendedName>
        <fullName evidence="6">WAT1-related protein</fullName>
    </recommendedName>
</protein>
<comment type="subcellular location">
    <subcellularLocation>
        <location evidence="1 6">Membrane</location>
        <topology evidence="1 6">Multi-pass membrane protein</topology>
    </subcellularLocation>
</comment>
<evidence type="ECO:0000313" key="8">
    <source>
        <dbReference type="EMBL" id="KAG1347296.1"/>
    </source>
</evidence>
<feature type="transmembrane region" description="Helical" evidence="6">
    <location>
        <begin position="274"/>
        <end position="294"/>
    </location>
</feature>
<feature type="transmembrane region" description="Helical" evidence="6">
    <location>
        <begin position="68"/>
        <end position="89"/>
    </location>
</feature>
<dbReference type="SUPFAM" id="SSF103481">
    <property type="entry name" value="Multidrug resistance efflux transporter EmrE"/>
    <property type="match status" value="1"/>
</dbReference>
<reference evidence="8" key="1">
    <citation type="journal article" date="2017" name="Gigascience">
        <title>The genome draft of coconut (Cocos nucifera).</title>
        <authorList>
            <person name="Xiao Y."/>
            <person name="Xu P."/>
            <person name="Fan H."/>
            <person name="Baudouin L."/>
            <person name="Xia W."/>
            <person name="Bocs S."/>
            <person name="Xu J."/>
            <person name="Li Q."/>
            <person name="Guo A."/>
            <person name="Zhou L."/>
            <person name="Li J."/>
            <person name="Wu Y."/>
            <person name="Ma Z."/>
            <person name="Armero A."/>
            <person name="Issali A.E."/>
            <person name="Liu N."/>
            <person name="Peng M."/>
            <person name="Yang Y."/>
        </authorList>
    </citation>
    <scope>NUCLEOTIDE SEQUENCE</scope>
    <source>
        <tissue evidence="8">Spear leaf of Hainan Tall coconut</tissue>
    </source>
</reference>
<organism evidence="8 9">
    <name type="scientific">Cocos nucifera</name>
    <name type="common">Coconut palm</name>
    <dbReference type="NCBI Taxonomy" id="13894"/>
    <lineage>
        <taxon>Eukaryota</taxon>
        <taxon>Viridiplantae</taxon>
        <taxon>Streptophyta</taxon>
        <taxon>Embryophyta</taxon>
        <taxon>Tracheophyta</taxon>
        <taxon>Spermatophyta</taxon>
        <taxon>Magnoliopsida</taxon>
        <taxon>Liliopsida</taxon>
        <taxon>Arecaceae</taxon>
        <taxon>Arecoideae</taxon>
        <taxon>Cocoseae</taxon>
        <taxon>Attaleinae</taxon>
        <taxon>Cocos</taxon>
    </lineage>
</organism>
<dbReference type="EMBL" id="CM017877">
    <property type="protein sequence ID" value="KAG1347296.1"/>
    <property type="molecule type" value="Genomic_DNA"/>
</dbReference>
<feature type="transmembrane region" description="Helical" evidence="6">
    <location>
        <begin position="177"/>
        <end position="197"/>
    </location>
</feature>
<evidence type="ECO:0000256" key="4">
    <source>
        <dbReference type="ARBA" id="ARBA00022989"/>
    </source>
</evidence>
<feature type="transmembrane region" description="Helical" evidence="6">
    <location>
        <begin position="306"/>
        <end position="331"/>
    </location>
</feature>
<dbReference type="Proteomes" id="UP000797356">
    <property type="component" value="Chromosome 6"/>
</dbReference>
<dbReference type="AlphaFoldDB" id="A0A8K0ID20"/>
<keyword evidence="5 6" id="KW-0472">Membrane</keyword>
<reference evidence="8" key="2">
    <citation type="submission" date="2019-07" db="EMBL/GenBank/DDBJ databases">
        <authorList>
            <person name="Yang Y."/>
            <person name="Bocs S."/>
            <person name="Baudouin L."/>
        </authorList>
    </citation>
    <scope>NUCLEOTIDE SEQUENCE</scope>
    <source>
        <tissue evidence="8">Spear leaf of Hainan Tall coconut</tissue>
    </source>
</reference>
<dbReference type="InterPro" id="IPR037185">
    <property type="entry name" value="EmrE-like"/>
</dbReference>
<comment type="caution">
    <text evidence="8">The sequence shown here is derived from an EMBL/GenBank/DDBJ whole genome shotgun (WGS) entry which is preliminary data.</text>
</comment>
<evidence type="ECO:0000256" key="5">
    <source>
        <dbReference type="ARBA" id="ARBA00023136"/>
    </source>
</evidence>
<evidence type="ECO:0000313" key="9">
    <source>
        <dbReference type="Proteomes" id="UP000797356"/>
    </source>
</evidence>
<feature type="transmembrane region" description="Helical" evidence="6">
    <location>
        <begin position="245"/>
        <end position="262"/>
    </location>
</feature>
<dbReference type="InterPro" id="IPR030184">
    <property type="entry name" value="WAT1-related"/>
</dbReference>
<dbReference type="InterPro" id="IPR000620">
    <property type="entry name" value="EamA_dom"/>
</dbReference>
<evidence type="ECO:0000256" key="2">
    <source>
        <dbReference type="ARBA" id="ARBA00007635"/>
    </source>
</evidence>
<proteinExistence type="inferred from homology"/>
<evidence type="ECO:0000256" key="1">
    <source>
        <dbReference type="ARBA" id="ARBA00004141"/>
    </source>
</evidence>
<name>A0A8K0ID20_COCNU</name>
<comment type="similarity">
    <text evidence="2 6">Belongs to the drug/metabolite transporter (DMT) superfamily. Plant drug/metabolite exporter (P-DME) (TC 2.A.7.4) family.</text>
</comment>
<keyword evidence="9" id="KW-1185">Reference proteome</keyword>
<feature type="transmembrane region" description="Helical" evidence="6">
    <location>
        <begin position="101"/>
        <end position="119"/>
    </location>
</feature>
<feature type="domain" description="EamA" evidence="7">
    <location>
        <begin position="7"/>
        <end position="144"/>
    </location>
</feature>
<dbReference type="Pfam" id="PF00892">
    <property type="entry name" value="EamA"/>
    <property type="match status" value="2"/>
</dbReference>
<evidence type="ECO:0000256" key="6">
    <source>
        <dbReference type="RuleBase" id="RU363077"/>
    </source>
</evidence>
<dbReference type="OrthoDB" id="1718296at2759"/>
<evidence type="ECO:0000259" key="7">
    <source>
        <dbReference type="Pfam" id="PF00892"/>
    </source>
</evidence>
<sequence length="371" mass="41280">MENAKVYAVAFLIRFIYVVMQVLTKAALNEGMNTYVYVFYRQLIGTVFLAPIALVLERKRAPPLSFKICVKIFLLAFVGFVIFLDTYAVGLDYTTTTSAAAMINSIPVVTFVLAVLLRIESIKIKRLHGTAKAFGLILCLAGILTMAFYKGPQLKSFNHHHLLGQGASQTDRGRSKWALGILLMTISTAALSLWIVLQGYVLKEYPVKLLFTTLQCLFSTIQSFFIALAFERDFSQWKLGFDMDLLSVAYGGIMATGVTFYLQSWTIEKKGPVFLAMTTPLTLVIQIICSYFLLGEVVNLGRLKGNFTIVICRCSIVSGVIMIGGLYAVLWGKKREEKDSKIQIRENEQACLEEKETTAPAHATPAQSIEV</sequence>
<feature type="transmembrane region" description="Helical" evidence="6">
    <location>
        <begin position="209"/>
        <end position="230"/>
    </location>
</feature>
<keyword evidence="4 6" id="KW-1133">Transmembrane helix</keyword>
<feature type="transmembrane region" description="Helical" evidence="6">
    <location>
        <begin position="34"/>
        <end position="56"/>
    </location>
</feature>
<feature type="domain" description="EamA" evidence="7">
    <location>
        <begin position="179"/>
        <end position="311"/>
    </location>
</feature>
<gene>
    <name evidence="8" type="ORF">COCNU_06G011250</name>
</gene>
<dbReference type="GO" id="GO:0022857">
    <property type="term" value="F:transmembrane transporter activity"/>
    <property type="evidence" value="ECO:0007669"/>
    <property type="project" value="InterPro"/>
</dbReference>
<feature type="transmembrane region" description="Helical" evidence="6">
    <location>
        <begin position="131"/>
        <end position="149"/>
    </location>
</feature>